<reference evidence="2 3" key="1">
    <citation type="submission" date="2019-03" db="EMBL/GenBank/DDBJ databases">
        <title>Sequencing the genomes of 1000 actinobacteria strains.</title>
        <authorList>
            <person name="Klenk H.-P."/>
        </authorList>
    </citation>
    <scope>NUCLEOTIDE SEQUENCE [LARGE SCALE GENOMIC DNA]</scope>
    <source>
        <strain evidence="2 3">DSM 43805</strain>
    </source>
</reference>
<name>A0A4R6J8E3_9ACTN</name>
<feature type="transmembrane region" description="Helical" evidence="1">
    <location>
        <begin position="45"/>
        <end position="63"/>
    </location>
</feature>
<dbReference type="OrthoDB" id="3297687at2"/>
<dbReference type="Proteomes" id="UP000294901">
    <property type="component" value="Unassembled WGS sequence"/>
</dbReference>
<evidence type="ECO:0000313" key="2">
    <source>
        <dbReference type="EMBL" id="TDO31427.1"/>
    </source>
</evidence>
<keyword evidence="1" id="KW-0472">Membrane</keyword>
<accession>A0A4R6J8E3</accession>
<gene>
    <name evidence="2" type="ORF">C8E87_6851</name>
</gene>
<comment type="caution">
    <text evidence="2">The sequence shown here is derived from an EMBL/GenBank/DDBJ whole genome shotgun (WGS) entry which is preliminary data.</text>
</comment>
<dbReference type="AlphaFoldDB" id="A0A4R6J8E3"/>
<protein>
    <recommendedName>
        <fullName evidence="4">ABC-2 type transport system permease protein</fullName>
    </recommendedName>
</protein>
<keyword evidence="1" id="KW-1133">Transmembrane helix</keyword>
<keyword evidence="1" id="KW-0812">Transmembrane</keyword>
<evidence type="ECO:0008006" key="4">
    <source>
        <dbReference type="Google" id="ProtNLM"/>
    </source>
</evidence>
<dbReference type="RefSeq" id="WP_133877542.1">
    <property type="nucleotide sequence ID" value="NZ_BOMD01000079.1"/>
</dbReference>
<evidence type="ECO:0000256" key="1">
    <source>
        <dbReference type="SAM" id="Phobius"/>
    </source>
</evidence>
<feature type="transmembrane region" description="Helical" evidence="1">
    <location>
        <begin position="177"/>
        <end position="195"/>
    </location>
</feature>
<feature type="transmembrane region" description="Helical" evidence="1">
    <location>
        <begin position="84"/>
        <end position="105"/>
    </location>
</feature>
<keyword evidence="3" id="KW-1185">Reference proteome</keyword>
<evidence type="ECO:0000313" key="3">
    <source>
        <dbReference type="Proteomes" id="UP000294901"/>
    </source>
</evidence>
<proteinExistence type="predicted"/>
<sequence length="200" mass="20698">MRAELVKLATLPSLRWTAVLTWGATALLAIAAHRGAPTGDPVATALRWTQAGFLILGVLAMAQEYEAGGQIRATLLASPRRYRLVTAKATAVVAASVLVALPIALAPPAPIRLWLPIYLAGVALFGAAAATVFRNALAATGVSLSTYLVLCPLARAANPALAPWLPDTGLLEPSRGAVAALVWPLTLTAVAAVTFRHRGA</sequence>
<feature type="transmembrane region" description="Helical" evidence="1">
    <location>
        <begin position="111"/>
        <end position="130"/>
    </location>
</feature>
<organism evidence="2 3">
    <name type="scientific">Paractinoplanes brasiliensis</name>
    <dbReference type="NCBI Taxonomy" id="52695"/>
    <lineage>
        <taxon>Bacteria</taxon>
        <taxon>Bacillati</taxon>
        <taxon>Actinomycetota</taxon>
        <taxon>Actinomycetes</taxon>
        <taxon>Micromonosporales</taxon>
        <taxon>Micromonosporaceae</taxon>
        <taxon>Paractinoplanes</taxon>
    </lineage>
</organism>
<feature type="transmembrane region" description="Helical" evidence="1">
    <location>
        <begin position="137"/>
        <end position="157"/>
    </location>
</feature>
<dbReference type="EMBL" id="SNWR01000002">
    <property type="protein sequence ID" value="TDO31427.1"/>
    <property type="molecule type" value="Genomic_DNA"/>
</dbReference>